<evidence type="ECO:0000313" key="4">
    <source>
        <dbReference type="EMBL" id="KAJ1925672.1"/>
    </source>
</evidence>
<dbReference type="Proteomes" id="UP001150569">
    <property type="component" value="Unassembled WGS sequence"/>
</dbReference>
<comment type="caution">
    <text evidence="4">The sequence shown here is derived from an EMBL/GenBank/DDBJ whole genome shotgun (WGS) entry which is preliminary data.</text>
</comment>
<keyword evidence="1" id="KW-0863">Zinc-finger</keyword>
<dbReference type="PANTHER" id="PTHR31560:SF0">
    <property type="entry name" value="UPF0652 PROTEIN C22H10.08"/>
    <property type="match status" value="1"/>
</dbReference>
<dbReference type="OrthoDB" id="406045at2759"/>
<dbReference type="Pfam" id="PF09418">
    <property type="entry name" value="DUF2009"/>
    <property type="match status" value="2"/>
</dbReference>
<feature type="region of interest" description="Disordered" evidence="2">
    <location>
        <begin position="562"/>
        <end position="588"/>
    </location>
</feature>
<feature type="domain" description="B box-type" evidence="3">
    <location>
        <begin position="64"/>
        <end position="110"/>
    </location>
</feature>
<dbReference type="EMBL" id="JANBPT010000213">
    <property type="protein sequence ID" value="KAJ1925672.1"/>
    <property type="molecule type" value="Genomic_DNA"/>
</dbReference>
<evidence type="ECO:0000259" key="3">
    <source>
        <dbReference type="PROSITE" id="PS50119"/>
    </source>
</evidence>
<dbReference type="Pfam" id="PF22586">
    <property type="entry name" value="ANCHR-like_BBOX"/>
    <property type="match status" value="1"/>
</dbReference>
<feature type="region of interest" description="Disordered" evidence="2">
    <location>
        <begin position="1"/>
        <end position="48"/>
    </location>
</feature>
<dbReference type="PANTHER" id="PTHR31560">
    <property type="entry name" value="UPF0652 PROTEIN C16A11.03C-RELATED"/>
    <property type="match status" value="1"/>
</dbReference>
<feature type="compositionally biased region" description="Basic and acidic residues" evidence="2">
    <location>
        <begin position="13"/>
        <end position="24"/>
    </location>
</feature>
<keyword evidence="5" id="KW-1185">Reference proteome</keyword>
<reference evidence="4" key="1">
    <citation type="submission" date="2022-07" db="EMBL/GenBank/DDBJ databases">
        <title>Phylogenomic reconstructions and comparative analyses of Kickxellomycotina fungi.</title>
        <authorList>
            <person name="Reynolds N.K."/>
            <person name="Stajich J.E."/>
            <person name="Barry K."/>
            <person name="Grigoriev I.V."/>
            <person name="Crous P."/>
            <person name="Smith M.E."/>
        </authorList>
    </citation>
    <scope>NUCLEOTIDE SEQUENCE</scope>
    <source>
        <strain evidence="4">RSA 861</strain>
    </source>
</reference>
<evidence type="ECO:0000256" key="2">
    <source>
        <dbReference type="SAM" id="MobiDB-lite"/>
    </source>
</evidence>
<evidence type="ECO:0000313" key="5">
    <source>
        <dbReference type="Proteomes" id="UP001150569"/>
    </source>
</evidence>
<evidence type="ECO:0000256" key="1">
    <source>
        <dbReference type="PROSITE-ProRule" id="PRU00024"/>
    </source>
</evidence>
<sequence length="728" mass="79971">MATPPGHPSAQPEPRRRLQDIMDHDDQDDLALGTDPETSGDEADGTSVAAASRATAAPVLGEDGQPLYCTECQDQGADVRCEQCDELFCEVCCAMLHRTGKRRAHTFRPLRPDATGESPNAPVVDPTASAAQAEPGTIPTDPALKIAASEVDFNAVSGEVTFTDGDKDFSAWIGERAKFIPLRLTLAERKYLRLLEAALNVSEYTDRVDILSYGNKSRRMVTQIKDLCAILSGLLLASDYRAGRKLFEDRAFAENADFFEDIFEIGRRHKIMNPEKMRDAYGKLMYLLQDSMIPEVQDLLQFSCVKPVTTVHSYLEDLGGIDLLKDPLVAVATREIIADGKPRPRIQAETRQKEQAVETLCRKYASADLPKEAIRQCLYSIGDNHSYLRTNRDPCDKVLSYLARYFTPDNVEHADFSLAIAHGRSGARLSHDHSTQYHYVKQTLSLWREVAHEMFMLWSLADQDLLSTRNPYRLKDTGQGLNRVQASPRVSRAIHTILHRAQKSAGYWVGSSVVHLADHNVPNALMFIDKYNQVASILNPVVTCLQYLDTLPAALNITENGSHGDGIPRPAAPGTEGNGTSAGGAPVHAGTPYGSASANSSTSSFFANLSSTISSTLTSTFGGHTGNGTGSSTTGPIYTQPHYRQHARGLYQYIVQTFGSVESCKKLILADFFRYAFDGSGGDNFYDAGSCIDGRLTSAWNWCSQIEKKPYYPVFLLSGFVGFNGEGY</sequence>
<dbReference type="GO" id="GO:0008270">
    <property type="term" value="F:zinc ion binding"/>
    <property type="evidence" value="ECO:0007669"/>
    <property type="project" value="UniProtKB-KW"/>
</dbReference>
<dbReference type="CDD" id="cd20208">
    <property type="entry name" value="Bbox1_DUF2009"/>
    <property type="match status" value="1"/>
</dbReference>
<dbReference type="InterPro" id="IPR057668">
    <property type="entry name" value="E2_Ub-conjug_enz_C"/>
</dbReference>
<gene>
    <name evidence="4" type="ORF">IWQ60_004413</name>
</gene>
<keyword evidence="1" id="KW-0862">Zinc</keyword>
<protein>
    <recommendedName>
        <fullName evidence="3">B box-type domain-containing protein</fullName>
    </recommendedName>
</protein>
<dbReference type="PROSITE" id="PS50119">
    <property type="entry name" value="ZF_BBOX"/>
    <property type="match status" value="1"/>
</dbReference>
<name>A0A9W8ADQ3_9FUNG</name>
<proteinExistence type="predicted"/>
<dbReference type="InterPro" id="IPR000315">
    <property type="entry name" value="Znf_B-box"/>
</dbReference>
<keyword evidence="1" id="KW-0479">Metal-binding</keyword>
<dbReference type="AlphaFoldDB" id="A0A9W8ADQ3"/>
<organism evidence="4 5">
    <name type="scientific">Tieghemiomyces parasiticus</name>
    <dbReference type="NCBI Taxonomy" id="78921"/>
    <lineage>
        <taxon>Eukaryota</taxon>
        <taxon>Fungi</taxon>
        <taxon>Fungi incertae sedis</taxon>
        <taxon>Zoopagomycota</taxon>
        <taxon>Kickxellomycotina</taxon>
        <taxon>Dimargaritomycetes</taxon>
        <taxon>Dimargaritales</taxon>
        <taxon>Dimargaritaceae</taxon>
        <taxon>Tieghemiomyces</taxon>
    </lineage>
</organism>
<accession>A0A9W8ADQ3</accession>
<dbReference type="InterPro" id="IPR018553">
    <property type="entry name" value="E2_Ub-conjug_enz"/>
</dbReference>